<feature type="compositionally biased region" description="Basic and acidic residues" evidence="5">
    <location>
        <begin position="56"/>
        <end position="76"/>
    </location>
</feature>
<dbReference type="FunFam" id="3.30.420.40:FF:000058">
    <property type="entry name" value="Putative actin-related protein 5"/>
    <property type="match status" value="1"/>
</dbReference>
<dbReference type="InterPro" id="IPR004001">
    <property type="entry name" value="Actin_CS"/>
</dbReference>
<evidence type="ECO:0000256" key="3">
    <source>
        <dbReference type="ARBA" id="ARBA00049360"/>
    </source>
</evidence>
<dbReference type="GeneID" id="43579154"/>
<dbReference type="Proteomes" id="UP000398389">
    <property type="component" value="Unassembled WGS sequence"/>
</dbReference>
<dbReference type="PROSITE" id="PS01132">
    <property type="entry name" value="ACTINS_ACT_LIKE"/>
    <property type="match status" value="1"/>
</dbReference>
<keyword evidence="7" id="KW-1185">Reference proteome</keyword>
<dbReference type="InterPro" id="IPR020902">
    <property type="entry name" value="Actin/actin-like_CS"/>
</dbReference>
<sequence length="583" mass="62833">MSAASPAPQIYGGDEVSAVVLDTGSWTTRAGFAGEDTPKAVFSTSYGLREEPEEESKEKKDADGDTAMEEKQTTSEKRKHYYIGENSLHLPRANTEIHNPMHEGVVKDWTAMEQIWDYALNKSLGIDPTEHPLLVTEQPWNSRANRASAMQLAFETFSVPAFYIAKTPVAALFASGKGTGLVVDIGHDVVSVTPVIDGLPLYRPARRSLYASRFLSFELQNMLETRYTSFPDTAYGHIPTALKRPRYMISARKVPLPVNTAPPAGAVILRNFPNVYTPGPGVPTESFRDLEVETRIVEEYKHTMCQVADTPFKKDNKELVDSVPARVFEFPDGSNFEFGALERVAITEALFNPKADEFKMDRFPVPSKTEEPIAEAAAAAAAVAAAAAAAAASTTKDKKADAKEPHESTADQKPAEPAANGASKEQTAGQASGATNGAASTGTATGTTAPAAPPVPPPTPAYMLNDVRPIPPFSRTLGLSDLIVSAINACDVDIRPNLANNIVITGGGSLLQGLTDRVNQDLSHALAGLKIRIYAPGHVTERSCAAWVGGSILASLGTFHQLWVSKREYEEVGPDKLLDRRFR</sequence>
<dbReference type="EMBL" id="CABVLU010000001">
    <property type="protein sequence ID" value="VVT44179.1"/>
    <property type="molecule type" value="Genomic_DNA"/>
</dbReference>
<feature type="compositionally biased region" description="Pro residues" evidence="5">
    <location>
        <begin position="451"/>
        <end position="460"/>
    </location>
</feature>
<proteinExistence type="inferred from homology"/>
<dbReference type="PROSITE" id="PS00432">
    <property type="entry name" value="ACTINS_2"/>
    <property type="match status" value="1"/>
</dbReference>
<comment type="similarity">
    <text evidence="4">Belongs to the actin family.</text>
</comment>
<dbReference type="Pfam" id="PF00022">
    <property type="entry name" value="Actin"/>
    <property type="match status" value="2"/>
</dbReference>
<evidence type="ECO:0000313" key="7">
    <source>
        <dbReference type="Proteomes" id="UP000398389"/>
    </source>
</evidence>
<dbReference type="RefSeq" id="XP_031850945.1">
    <property type="nucleotide sequence ID" value="XM_031995054.1"/>
</dbReference>
<dbReference type="SUPFAM" id="SSF53067">
    <property type="entry name" value="Actin-like ATPase domain"/>
    <property type="match status" value="2"/>
</dbReference>
<feature type="region of interest" description="Disordered" evidence="5">
    <location>
        <begin position="394"/>
        <end position="463"/>
    </location>
</feature>
<dbReference type="InterPro" id="IPR043129">
    <property type="entry name" value="ATPase_NBD"/>
</dbReference>
<feature type="compositionally biased region" description="Basic and acidic residues" evidence="5">
    <location>
        <begin position="395"/>
        <end position="414"/>
    </location>
</feature>
<dbReference type="CDD" id="cd13395">
    <property type="entry name" value="ASKHA_NBD_Arp4_ACTL6-like"/>
    <property type="match status" value="1"/>
</dbReference>
<dbReference type="PANTHER" id="PTHR11937">
    <property type="entry name" value="ACTIN"/>
    <property type="match status" value="1"/>
</dbReference>
<protein>
    <recommendedName>
        <fullName evidence="2">Actin</fullName>
    </recommendedName>
</protein>
<evidence type="ECO:0000256" key="4">
    <source>
        <dbReference type="RuleBase" id="RU000487"/>
    </source>
</evidence>
<dbReference type="SMART" id="SM00268">
    <property type="entry name" value="ACTIN"/>
    <property type="match status" value="1"/>
</dbReference>
<dbReference type="Gene3D" id="3.90.640.10">
    <property type="entry name" value="Actin, Chain A, domain 4"/>
    <property type="match status" value="2"/>
</dbReference>
<organism evidence="6 7">
    <name type="scientific">Magnusiomyces paraingens</name>
    <dbReference type="NCBI Taxonomy" id="2606893"/>
    <lineage>
        <taxon>Eukaryota</taxon>
        <taxon>Fungi</taxon>
        <taxon>Dikarya</taxon>
        <taxon>Ascomycota</taxon>
        <taxon>Saccharomycotina</taxon>
        <taxon>Dipodascomycetes</taxon>
        <taxon>Dipodascales</taxon>
        <taxon>Dipodascaceae</taxon>
        <taxon>Magnusiomyces</taxon>
    </lineage>
</organism>
<evidence type="ECO:0000256" key="1">
    <source>
        <dbReference type="ARBA" id="ARBA00003520"/>
    </source>
</evidence>
<feature type="region of interest" description="Disordered" evidence="5">
    <location>
        <begin position="39"/>
        <end position="76"/>
    </location>
</feature>
<dbReference type="InterPro" id="IPR004000">
    <property type="entry name" value="Actin"/>
</dbReference>
<reference evidence="6 7" key="1">
    <citation type="submission" date="2019-09" db="EMBL/GenBank/DDBJ databases">
        <authorList>
            <person name="Brejova B."/>
        </authorList>
    </citation>
    <scope>NUCLEOTIDE SEQUENCE [LARGE SCALE GENOMIC DNA]</scope>
</reference>
<feature type="compositionally biased region" description="Low complexity" evidence="5">
    <location>
        <begin position="427"/>
        <end position="450"/>
    </location>
</feature>
<dbReference type="OrthoDB" id="5132116at2759"/>
<dbReference type="Gene3D" id="3.30.420.40">
    <property type="match status" value="4"/>
</dbReference>
<dbReference type="AlphaFoldDB" id="A0A5E8B053"/>
<gene>
    <name evidence="6" type="ORF">SAPINGB_P000330</name>
</gene>
<name>A0A5E8B053_9ASCO</name>
<comment type="function">
    <text evidence="1">Actins are highly conserved proteins that are involved in various types of cell motility and are ubiquitously expressed in all eukaryotic cells.</text>
</comment>
<evidence type="ECO:0000256" key="2">
    <source>
        <dbReference type="ARBA" id="ARBA00019112"/>
    </source>
</evidence>
<evidence type="ECO:0000256" key="5">
    <source>
        <dbReference type="SAM" id="MobiDB-lite"/>
    </source>
</evidence>
<comment type="catalytic activity">
    <reaction evidence="3">
        <text>ATP + H2O = ADP + phosphate + H(+)</text>
        <dbReference type="Rhea" id="RHEA:13065"/>
        <dbReference type="ChEBI" id="CHEBI:15377"/>
        <dbReference type="ChEBI" id="CHEBI:15378"/>
        <dbReference type="ChEBI" id="CHEBI:30616"/>
        <dbReference type="ChEBI" id="CHEBI:43474"/>
        <dbReference type="ChEBI" id="CHEBI:456216"/>
    </reaction>
</comment>
<evidence type="ECO:0000313" key="6">
    <source>
        <dbReference type="EMBL" id="VVT44179.1"/>
    </source>
</evidence>
<accession>A0A5E8B053</accession>
<dbReference type="FunFam" id="3.30.420.40:FF:000050">
    <property type="entry name" value="Actin, alpha skeletal muscle"/>
    <property type="match status" value="1"/>
</dbReference>